<evidence type="ECO:0000256" key="1">
    <source>
        <dbReference type="SAM" id="MobiDB-lite"/>
    </source>
</evidence>
<gene>
    <name evidence="4" type="ORF">PT974_06463</name>
</gene>
<keyword evidence="5" id="KW-1185">Reference proteome</keyword>
<accession>A0ABR0SMV0</accession>
<dbReference type="PROSITE" id="PS51257">
    <property type="entry name" value="PROKAR_LIPOPROTEIN"/>
    <property type="match status" value="1"/>
</dbReference>
<evidence type="ECO:0000313" key="5">
    <source>
        <dbReference type="Proteomes" id="UP001338125"/>
    </source>
</evidence>
<dbReference type="SUPFAM" id="SSF82153">
    <property type="entry name" value="FAS1 domain"/>
    <property type="match status" value="2"/>
</dbReference>
<feature type="signal peptide" evidence="2">
    <location>
        <begin position="1"/>
        <end position="21"/>
    </location>
</feature>
<name>A0ABR0SMV0_9HYPO</name>
<dbReference type="Gene3D" id="2.30.180.10">
    <property type="entry name" value="FAS1 domain"/>
    <property type="match status" value="2"/>
</dbReference>
<dbReference type="PANTHER" id="PTHR10900">
    <property type="entry name" value="PERIOSTIN-RELATED"/>
    <property type="match status" value="1"/>
</dbReference>
<feature type="chain" id="PRO_5045553350" evidence="2">
    <location>
        <begin position="22"/>
        <end position="458"/>
    </location>
</feature>
<evidence type="ECO:0000256" key="2">
    <source>
        <dbReference type="SAM" id="SignalP"/>
    </source>
</evidence>
<protein>
    <submittedName>
        <fullName evidence="4">Aurofusarin biosynthesis cluster S-like protein</fullName>
    </submittedName>
</protein>
<dbReference type="InterPro" id="IPR036378">
    <property type="entry name" value="FAS1_dom_sf"/>
</dbReference>
<dbReference type="Proteomes" id="UP001338125">
    <property type="component" value="Unassembled WGS sequence"/>
</dbReference>
<feature type="region of interest" description="Disordered" evidence="1">
    <location>
        <begin position="29"/>
        <end position="55"/>
    </location>
</feature>
<comment type="caution">
    <text evidence="4">The sequence shown here is derived from an EMBL/GenBank/DDBJ whole genome shotgun (WGS) entry which is preliminary data.</text>
</comment>
<feature type="domain" description="FAS1" evidence="3">
    <location>
        <begin position="127"/>
        <end position="265"/>
    </location>
</feature>
<evidence type="ECO:0000259" key="3">
    <source>
        <dbReference type="PROSITE" id="PS50213"/>
    </source>
</evidence>
<dbReference type="PROSITE" id="PS50213">
    <property type="entry name" value="FAS1"/>
    <property type="match status" value="2"/>
</dbReference>
<dbReference type="InterPro" id="IPR050904">
    <property type="entry name" value="Adhesion/Biosynth-related"/>
</dbReference>
<keyword evidence="2" id="KW-0732">Signal</keyword>
<sequence>MTKSTSISAAAFLSLAACASSFVLPESAASQRPLRGSHPSVDITAPGGGNFRWPGLPSTGSFDESRFGLEDAPADHVHAAIDSLVNEVQTARGRVHDEFAKVFGFGDGLADISTDHHSPHHPGDTANFTIYQLISSSQHTTKFAKIVDKHPSIVDLLNSTDANYTLFVPTDEAFAEIPDDHPDPPKEYVEDVLRYHIGLDKYSAGKILSTYTIPSALNEKFLGGEPQRLRTSFGLGGVKINFYSKVVAADIAASNGVIHGVNHILIPPPFIGGILNLFPNRFSTLLLAYEKTDFVKFLHSVKSDGNTVFAPTNGAFAWLGPKANAFLFNTEQGKKYLSALLKYQIVPDVTLYTDAIYDERKGEDSSSNMGYQSEHYDLPTLLGDARIGVDIARIFGFATMKVNGFTQVIVANGIGKNGVIQVVDQVPLPPYKHKSAAEEMFGDVDVEELKERLEPYLE</sequence>
<proteinExistence type="predicted"/>
<dbReference type="EMBL" id="JAVFKD010000012">
    <property type="protein sequence ID" value="KAK5993036.1"/>
    <property type="molecule type" value="Genomic_DNA"/>
</dbReference>
<dbReference type="SMART" id="SM00554">
    <property type="entry name" value="FAS1"/>
    <property type="match status" value="2"/>
</dbReference>
<dbReference type="Pfam" id="PF02469">
    <property type="entry name" value="Fasciclin"/>
    <property type="match status" value="2"/>
</dbReference>
<feature type="domain" description="FAS1" evidence="3">
    <location>
        <begin position="258"/>
        <end position="427"/>
    </location>
</feature>
<organism evidence="4 5">
    <name type="scientific">Cladobotryum mycophilum</name>
    <dbReference type="NCBI Taxonomy" id="491253"/>
    <lineage>
        <taxon>Eukaryota</taxon>
        <taxon>Fungi</taxon>
        <taxon>Dikarya</taxon>
        <taxon>Ascomycota</taxon>
        <taxon>Pezizomycotina</taxon>
        <taxon>Sordariomycetes</taxon>
        <taxon>Hypocreomycetidae</taxon>
        <taxon>Hypocreales</taxon>
        <taxon>Hypocreaceae</taxon>
        <taxon>Cladobotryum</taxon>
    </lineage>
</organism>
<reference evidence="4 5" key="1">
    <citation type="submission" date="2024-01" db="EMBL/GenBank/DDBJ databases">
        <title>Complete genome of Cladobotryum mycophilum ATHUM6906.</title>
        <authorList>
            <person name="Christinaki A.C."/>
            <person name="Myridakis A.I."/>
            <person name="Kouvelis V.N."/>
        </authorList>
    </citation>
    <scope>NUCLEOTIDE SEQUENCE [LARGE SCALE GENOMIC DNA]</scope>
    <source>
        <strain evidence="4 5">ATHUM6906</strain>
    </source>
</reference>
<dbReference type="PANTHER" id="PTHR10900:SF125">
    <property type="entry name" value="FAS1 DOMAIN-CONTAINING PROTEIN YLR001C"/>
    <property type="match status" value="1"/>
</dbReference>
<dbReference type="InterPro" id="IPR000782">
    <property type="entry name" value="FAS1_domain"/>
</dbReference>
<evidence type="ECO:0000313" key="4">
    <source>
        <dbReference type="EMBL" id="KAK5993036.1"/>
    </source>
</evidence>